<organism evidence="2 3">
    <name type="scientific">Prosthecobacter vanneervenii</name>
    <dbReference type="NCBI Taxonomy" id="48466"/>
    <lineage>
        <taxon>Bacteria</taxon>
        <taxon>Pseudomonadati</taxon>
        <taxon>Verrucomicrobiota</taxon>
        <taxon>Verrucomicrobiia</taxon>
        <taxon>Verrucomicrobiales</taxon>
        <taxon>Verrucomicrobiaceae</taxon>
        <taxon>Prosthecobacter</taxon>
    </lineage>
</organism>
<keyword evidence="3" id="KW-1185">Reference proteome</keyword>
<gene>
    <name evidence="2" type="ORF">HNQ65_000036</name>
</gene>
<dbReference type="InterPro" id="IPR013216">
    <property type="entry name" value="Methyltransf_11"/>
</dbReference>
<accession>A0A7W8DHZ4</accession>
<evidence type="ECO:0000259" key="1">
    <source>
        <dbReference type="Pfam" id="PF08241"/>
    </source>
</evidence>
<name>A0A7W8DHZ4_9BACT</name>
<dbReference type="AlphaFoldDB" id="A0A7W8DHZ4"/>
<dbReference type="Proteomes" id="UP000590740">
    <property type="component" value="Unassembled WGS sequence"/>
</dbReference>
<evidence type="ECO:0000313" key="3">
    <source>
        <dbReference type="Proteomes" id="UP000590740"/>
    </source>
</evidence>
<feature type="domain" description="Methyltransferase type 11" evidence="1">
    <location>
        <begin position="48"/>
        <end position="133"/>
    </location>
</feature>
<proteinExistence type="predicted"/>
<dbReference type="GO" id="GO:0008757">
    <property type="term" value="F:S-adenosylmethionine-dependent methyltransferase activity"/>
    <property type="evidence" value="ECO:0007669"/>
    <property type="project" value="InterPro"/>
</dbReference>
<sequence>MGWFYKLLKKEEFLPTRLGMFVNSSYLIRRALGKAVVKHSGEMRGTMVDFGCGTAPYRQLFKIDHYLGLEIDSPGYPLKNAHSTLLYSGDLIPLENESVDSILMTEVLEHVFNPAQVLAEFHRILRPGGCVLITCPFSWPLHEEPYDYARYTPFALQHLVQAAGLELKSIEKSGNWTLLQIQLLLTYSVQNLLPQEGRLNRVGKIIYCTILNPLALVLNFLLPKDERLYFNNIVVARKKCGSSEK</sequence>
<dbReference type="SUPFAM" id="SSF53335">
    <property type="entry name" value="S-adenosyl-L-methionine-dependent methyltransferases"/>
    <property type="match status" value="1"/>
</dbReference>
<keyword evidence="2" id="KW-0489">Methyltransferase</keyword>
<dbReference type="RefSeq" id="WP_184337246.1">
    <property type="nucleotide sequence ID" value="NZ_JACHIG010000001.1"/>
</dbReference>
<evidence type="ECO:0000313" key="2">
    <source>
        <dbReference type="EMBL" id="MBB5030482.1"/>
    </source>
</evidence>
<reference evidence="2 3" key="1">
    <citation type="submission" date="2020-08" db="EMBL/GenBank/DDBJ databases">
        <title>Genomic Encyclopedia of Type Strains, Phase IV (KMG-IV): sequencing the most valuable type-strain genomes for metagenomic binning, comparative biology and taxonomic classification.</title>
        <authorList>
            <person name="Goeker M."/>
        </authorList>
    </citation>
    <scope>NUCLEOTIDE SEQUENCE [LARGE SCALE GENOMIC DNA]</scope>
    <source>
        <strain evidence="2 3">DSM 12252</strain>
    </source>
</reference>
<dbReference type="EMBL" id="JACHIG010000001">
    <property type="protein sequence ID" value="MBB5030482.1"/>
    <property type="molecule type" value="Genomic_DNA"/>
</dbReference>
<dbReference type="InterPro" id="IPR029063">
    <property type="entry name" value="SAM-dependent_MTases_sf"/>
</dbReference>
<comment type="caution">
    <text evidence="2">The sequence shown here is derived from an EMBL/GenBank/DDBJ whole genome shotgun (WGS) entry which is preliminary data.</text>
</comment>
<dbReference type="CDD" id="cd02440">
    <property type="entry name" value="AdoMet_MTases"/>
    <property type="match status" value="1"/>
</dbReference>
<dbReference type="Pfam" id="PF08241">
    <property type="entry name" value="Methyltransf_11"/>
    <property type="match status" value="1"/>
</dbReference>
<dbReference type="Gene3D" id="3.40.50.150">
    <property type="entry name" value="Vaccinia Virus protein VP39"/>
    <property type="match status" value="1"/>
</dbReference>
<dbReference type="GO" id="GO:0032259">
    <property type="term" value="P:methylation"/>
    <property type="evidence" value="ECO:0007669"/>
    <property type="project" value="UniProtKB-KW"/>
</dbReference>
<keyword evidence="2" id="KW-0808">Transferase</keyword>
<protein>
    <submittedName>
        <fullName evidence="2">SAM-dependent methyltransferase</fullName>
    </submittedName>
</protein>